<evidence type="ECO:0000256" key="4">
    <source>
        <dbReference type="RuleBase" id="RU000363"/>
    </source>
</evidence>
<evidence type="ECO:0000313" key="6">
    <source>
        <dbReference type="EMBL" id="RVX72395.1"/>
    </source>
</evidence>
<accession>A0A438N9D6</accession>
<dbReference type="PANTHER" id="PTHR43639:SF1">
    <property type="entry name" value="SHORT-CHAIN DEHYDROGENASE_REDUCTASE FAMILY PROTEIN"/>
    <property type="match status" value="1"/>
</dbReference>
<dbReference type="CDD" id="cd05374">
    <property type="entry name" value="17beta-HSD-like_SDR_c"/>
    <property type="match status" value="1"/>
</dbReference>
<dbReference type="InterPro" id="IPR036291">
    <property type="entry name" value="NAD(P)-bd_dom_sf"/>
</dbReference>
<dbReference type="InterPro" id="IPR020904">
    <property type="entry name" value="Sc_DH/Rdtase_CS"/>
</dbReference>
<organism evidence="6 7">
    <name type="scientific">Exophiala mesophila</name>
    <name type="common">Black yeast-like fungus</name>
    <dbReference type="NCBI Taxonomy" id="212818"/>
    <lineage>
        <taxon>Eukaryota</taxon>
        <taxon>Fungi</taxon>
        <taxon>Dikarya</taxon>
        <taxon>Ascomycota</taxon>
        <taxon>Pezizomycotina</taxon>
        <taxon>Eurotiomycetes</taxon>
        <taxon>Chaetothyriomycetidae</taxon>
        <taxon>Chaetothyriales</taxon>
        <taxon>Herpotrichiellaceae</taxon>
        <taxon>Exophiala</taxon>
    </lineage>
</organism>
<dbReference type="VEuPathDB" id="FungiDB:PV10_04369"/>
<reference evidence="6 7" key="1">
    <citation type="submission" date="2017-03" db="EMBL/GenBank/DDBJ databases">
        <title>Genomes of endolithic fungi from Antarctica.</title>
        <authorList>
            <person name="Coleine C."/>
            <person name="Masonjones S."/>
            <person name="Stajich J.E."/>
        </authorList>
    </citation>
    <scope>NUCLEOTIDE SEQUENCE [LARGE SCALE GENOMIC DNA]</scope>
    <source>
        <strain evidence="6 7">CCFEE 6314</strain>
    </source>
</reference>
<dbReference type="GO" id="GO:0016491">
    <property type="term" value="F:oxidoreductase activity"/>
    <property type="evidence" value="ECO:0007669"/>
    <property type="project" value="UniProtKB-KW"/>
</dbReference>
<dbReference type="FunFam" id="3.40.50.720:FF:000084">
    <property type="entry name" value="Short-chain dehydrogenase reductase"/>
    <property type="match status" value="2"/>
</dbReference>
<dbReference type="InterPro" id="IPR057326">
    <property type="entry name" value="KR_dom"/>
</dbReference>
<dbReference type="AlphaFoldDB" id="A0A438N9D6"/>
<sequence>MSSRVWFITGCSSGFGQELALEALSRGDIVVATARNKDKLKSLQDAGADTIELDVKATLDELRDVASRVVHSHGRLDILVNNAGYGLQGTVEEIKHEETMAQFETNVFGLLNVTRAFLPHLRSQKSGVIANVSSIAAWRGSPGLGIYAASKWAASAINETLHHELAEFGIRVVSIEPGYFRSKFLTPGNALKAKHRLSDYNGTAARRNEEKFDLADQSQPGSVEKGAKGFEGRLDGKVAIVTGAASGFGLAITQLFASHGCKVVATDLHEGQLHQQYSTTKNVTTVTADVTNTNDWEKVAALAVGEHGRIDILVNNAGTSYRNKPTLNVTENEFDLVMNVNVKSIFLSVGAVVPRMIEGRGGSIINVASVGAIRPRGGLVWYSASKGAALTASKALASEYGSEQIRVNAICPLLSGTGLFEAFVGVSDTPENRRSFTQNVPLGRLTDPQDVANAALYLASDDSKFVTGIALEVDGGRAI</sequence>
<name>A0A438N9D6_EXOME</name>
<evidence type="ECO:0000256" key="3">
    <source>
        <dbReference type="ARBA" id="ARBA00023002"/>
    </source>
</evidence>
<evidence type="ECO:0000256" key="2">
    <source>
        <dbReference type="ARBA" id="ARBA00022857"/>
    </source>
</evidence>
<dbReference type="InterPro" id="IPR002347">
    <property type="entry name" value="SDR_fam"/>
</dbReference>
<dbReference type="Proteomes" id="UP000288859">
    <property type="component" value="Unassembled WGS sequence"/>
</dbReference>
<proteinExistence type="inferred from homology"/>
<evidence type="ECO:0000313" key="7">
    <source>
        <dbReference type="Proteomes" id="UP000288859"/>
    </source>
</evidence>
<dbReference type="NCBIfam" id="NF005559">
    <property type="entry name" value="PRK07231.1"/>
    <property type="match status" value="1"/>
</dbReference>
<protein>
    <recommendedName>
        <fullName evidence="5">Ketoreductase domain-containing protein</fullName>
    </recommendedName>
</protein>
<dbReference type="Pfam" id="PF13561">
    <property type="entry name" value="adh_short_C2"/>
    <property type="match status" value="1"/>
</dbReference>
<dbReference type="Pfam" id="PF00106">
    <property type="entry name" value="adh_short"/>
    <property type="match status" value="1"/>
</dbReference>
<dbReference type="OrthoDB" id="294295at2759"/>
<feature type="domain" description="Ketoreductase" evidence="5">
    <location>
        <begin position="4"/>
        <end position="183"/>
    </location>
</feature>
<dbReference type="PRINTS" id="PR00080">
    <property type="entry name" value="SDRFAMILY"/>
</dbReference>
<dbReference type="SMART" id="SM00822">
    <property type="entry name" value="PKS_KR"/>
    <property type="match status" value="1"/>
</dbReference>
<keyword evidence="2" id="KW-0521">NADP</keyword>
<dbReference type="Gene3D" id="3.40.50.720">
    <property type="entry name" value="NAD(P)-binding Rossmann-like Domain"/>
    <property type="match status" value="2"/>
</dbReference>
<dbReference type="VEuPathDB" id="FungiDB:PV10_02701"/>
<evidence type="ECO:0000259" key="5">
    <source>
        <dbReference type="SMART" id="SM00822"/>
    </source>
</evidence>
<comment type="similarity">
    <text evidence="1 4">Belongs to the short-chain dehydrogenases/reductases (SDR) family.</text>
</comment>
<comment type="caution">
    <text evidence="6">The sequence shown here is derived from an EMBL/GenBank/DDBJ whole genome shotgun (WGS) entry which is preliminary data.</text>
</comment>
<evidence type="ECO:0000256" key="1">
    <source>
        <dbReference type="ARBA" id="ARBA00006484"/>
    </source>
</evidence>
<gene>
    <name evidence="6" type="ORF">B0A52_03583</name>
</gene>
<dbReference type="SUPFAM" id="SSF51735">
    <property type="entry name" value="NAD(P)-binding Rossmann-fold domains"/>
    <property type="match status" value="2"/>
</dbReference>
<keyword evidence="3" id="KW-0560">Oxidoreductase</keyword>
<dbReference type="PANTHER" id="PTHR43639">
    <property type="entry name" value="OXIDOREDUCTASE, SHORT-CHAIN DEHYDROGENASE/REDUCTASE FAMILY (AFU_ORTHOLOGUE AFUA_5G02870)"/>
    <property type="match status" value="1"/>
</dbReference>
<dbReference type="PROSITE" id="PS00061">
    <property type="entry name" value="ADH_SHORT"/>
    <property type="match status" value="1"/>
</dbReference>
<dbReference type="PRINTS" id="PR00081">
    <property type="entry name" value="GDHRDH"/>
</dbReference>
<dbReference type="EMBL" id="NAJM01000012">
    <property type="protein sequence ID" value="RVX72395.1"/>
    <property type="molecule type" value="Genomic_DNA"/>
</dbReference>